<comment type="caution">
    <text evidence="2">The sequence shown here is derived from an EMBL/GenBank/DDBJ whole genome shotgun (WGS) entry which is preliminary data.</text>
</comment>
<gene>
    <name evidence="2" type="ORF">GH714_042318</name>
</gene>
<sequence>MTNSGEMAFILHNFFLFFFFFFYITTSVSEFSIHGRRFQASYCHVPMASLWSHHPMFRAFQTRISKGLKSPSFPLLETSNVSQNFLPNLAHLINFVKLPLPQVDGLPEDAESTTDVPYEKVQHLKKAHDGLKDHITVFLETSHPDWLLYDFSLFWLPRIATSLGISNAFFSIILGAVLCYVKPHSAIDDRAKPEDFTVRPKWVTFPTKVVFRLFEILKFFDSVTANASEVSNAYRFEEVLRGCEMIAVRSSMEFEPEWLHLQEEIHGKPCMPVGMLPTKVCDAGEDTDAWSSIKQ</sequence>
<dbReference type="PANTHER" id="PTHR48049">
    <property type="entry name" value="GLYCOSYLTRANSFERASE"/>
    <property type="match status" value="1"/>
</dbReference>
<name>A0A6A6KAY4_HEVBR</name>
<feature type="transmembrane region" description="Helical" evidence="1">
    <location>
        <begin position="7"/>
        <end position="24"/>
    </location>
</feature>
<dbReference type="SUPFAM" id="SSF53756">
    <property type="entry name" value="UDP-Glycosyltransferase/glycogen phosphorylase"/>
    <property type="match status" value="1"/>
</dbReference>
<proteinExistence type="predicted"/>
<evidence type="ECO:0000313" key="3">
    <source>
        <dbReference type="Proteomes" id="UP000467840"/>
    </source>
</evidence>
<dbReference type="GO" id="GO:0035251">
    <property type="term" value="F:UDP-glucosyltransferase activity"/>
    <property type="evidence" value="ECO:0007669"/>
    <property type="project" value="InterPro"/>
</dbReference>
<dbReference type="InterPro" id="IPR050481">
    <property type="entry name" value="UDP-glycosyltransf_plant"/>
</dbReference>
<dbReference type="PANTHER" id="PTHR48049:SF160">
    <property type="entry name" value="UDP-GLYCOSYLTRANSFERASE 91A1"/>
    <property type="match status" value="1"/>
</dbReference>
<feature type="transmembrane region" description="Helical" evidence="1">
    <location>
        <begin position="159"/>
        <end position="181"/>
    </location>
</feature>
<accession>A0A6A6KAY4</accession>
<dbReference type="Proteomes" id="UP000467840">
    <property type="component" value="Chromosome 12"/>
</dbReference>
<keyword evidence="1" id="KW-0472">Membrane</keyword>
<keyword evidence="1" id="KW-0812">Transmembrane</keyword>
<protein>
    <submittedName>
        <fullName evidence="2">Uncharacterized protein</fullName>
    </submittedName>
</protein>
<reference evidence="2 3" key="1">
    <citation type="journal article" date="2020" name="Mol. Plant">
        <title>The Chromosome-Based Rubber Tree Genome Provides New Insights into Spurge Genome Evolution and Rubber Biosynthesis.</title>
        <authorList>
            <person name="Liu J."/>
            <person name="Shi C."/>
            <person name="Shi C.C."/>
            <person name="Li W."/>
            <person name="Zhang Q.J."/>
            <person name="Zhang Y."/>
            <person name="Li K."/>
            <person name="Lu H.F."/>
            <person name="Shi C."/>
            <person name="Zhu S.T."/>
            <person name="Xiao Z.Y."/>
            <person name="Nan H."/>
            <person name="Yue Y."/>
            <person name="Zhu X.G."/>
            <person name="Wu Y."/>
            <person name="Hong X.N."/>
            <person name="Fan G.Y."/>
            <person name="Tong Y."/>
            <person name="Zhang D."/>
            <person name="Mao C.L."/>
            <person name="Liu Y.L."/>
            <person name="Hao S.J."/>
            <person name="Liu W.Q."/>
            <person name="Lv M.Q."/>
            <person name="Zhang H.B."/>
            <person name="Liu Y."/>
            <person name="Hu-Tang G.R."/>
            <person name="Wang J.P."/>
            <person name="Wang J.H."/>
            <person name="Sun Y.H."/>
            <person name="Ni S.B."/>
            <person name="Chen W.B."/>
            <person name="Zhang X.C."/>
            <person name="Jiao Y.N."/>
            <person name="Eichler E.E."/>
            <person name="Li G.H."/>
            <person name="Liu X."/>
            <person name="Gao L.Z."/>
        </authorList>
    </citation>
    <scope>NUCLEOTIDE SEQUENCE [LARGE SCALE GENOMIC DNA]</scope>
    <source>
        <strain evidence="3">cv. GT1</strain>
        <tissue evidence="2">Leaf</tissue>
    </source>
</reference>
<dbReference type="Gene3D" id="3.40.50.2000">
    <property type="entry name" value="Glycogen Phosphorylase B"/>
    <property type="match status" value="1"/>
</dbReference>
<keyword evidence="3" id="KW-1185">Reference proteome</keyword>
<evidence type="ECO:0000313" key="2">
    <source>
        <dbReference type="EMBL" id="KAF2285276.1"/>
    </source>
</evidence>
<keyword evidence="1" id="KW-1133">Transmembrane helix</keyword>
<dbReference type="EMBL" id="JAAGAX010000018">
    <property type="protein sequence ID" value="KAF2285276.1"/>
    <property type="molecule type" value="Genomic_DNA"/>
</dbReference>
<dbReference type="AlphaFoldDB" id="A0A6A6KAY4"/>
<evidence type="ECO:0000256" key="1">
    <source>
        <dbReference type="SAM" id="Phobius"/>
    </source>
</evidence>
<organism evidence="2 3">
    <name type="scientific">Hevea brasiliensis</name>
    <name type="common">Para rubber tree</name>
    <name type="synonym">Siphonia brasiliensis</name>
    <dbReference type="NCBI Taxonomy" id="3981"/>
    <lineage>
        <taxon>Eukaryota</taxon>
        <taxon>Viridiplantae</taxon>
        <taxon>Streptophyta</taxon>
        <taxon>Embryophyta</taxon>
        <taxon>Tracheophyta</taxon>
        <taxon>Spermatophyta</taxon>
        <taxon>Magnoliopsida</taxon>
        <taxon>eudicotyledons</taxon>
        <taxon>Gunneridae</taxon>
        <taxon>Pentapetalae</taxon>
        <taxon>rosids</taxon>
        <taxon>fabids</taxon>
        <taxon>Malpighiales</taxon>
        <taxon>Euphorbiaceae</taxon>
        <taxon>Crotonoideae</taxon>
        <taxon>Micrandreae</taxon>
        <taxon>Hevea</taxon>
    </lineage>
</organism>